<dbReference type="EMBL" id="LMAW01002999">
    <property type="protein sequence ID" value="KQK74824.1"/>
    <property type="molecule type" value="Genomic_DNA"/>
</dbReference>
<evidence type="ECO:0000313" key="3">
    <source>
        <dbReference type="Proteomes" id="UP000051836"/>
    </source>
</evidence>
<accession>A0A0Q3LW60</accession>
<organism evidence="2 3">
    <name type="scientific">Amazona aestiva</name>
    <name type="common">Blue-fronted Amazon parrot</name>
    <dbReference type="NCBI Taxonomy" id="12930"/>
    <lineage>
        <taxon>Eukaryota</taxon>
        <taxon>Metazoa</taxon>
        <taxon>Chordata</taxon>
        <taxon>Craniata</taxon>
        <taxon>Vertebrata</taxon>
        <taxon>Euteleostomi</taxon>
        <taxon>Archelosauria</taxon>
        <taxon>Archosauria</taxon>
        <taxon>Dinosauria</taxon>
        <taxon>Saurischia</taxon>
        <taxon>Theropoda</taxon>
        <taxon>Coelurosauria</taxon>
        <taxon>Aves</taxon>
        <taxon>Neognathae</taxon>
        <taxon>Neoaves</taxon>
        <taxon>Telluraves</taxon>
        <taxon>Australaves</taxon>
        <taxon>Psittaciformes</taxon>
        <taxon>Psittacidae</taxon>
        <taxon>Amazona</taxon>
    </lineage>
</organism>
<proteinExistence type="predicted"/>
<feature type="region of interest" description="Disordered" evidence="1">
    <location>
        <begin position="1"/>
        <end position="26"/>
    </location>
</feature>
<protein>
    <submittedName>
        <fullName evidence="2">Uncharacterized protein</fullName>
    </submittedName>
</protein>
<name>A0A0Q3LW60_AMAAE</name>
<gene>
    <name evidence="2" type="ORF">AAES_152933</name>
</gene>
<evidence type="ECO:0000313" key="2">
    <source>
        <dbReference type="EMBL" id="KQK74824.1"/>
    </source>
</evidence>
<reference evidence="2 3" key="1">
    <citation type="submission" date="2015-10" db="EMBL/GenBank/DDBJ databases">
        <authorList>
            <person name="Gilbert D.G."/>
        </authorList>
    </citation>
    <scope>NUCLEOTIDE SEQUENCE [LARGE SCALE GENOMIC DNA]</scope>
    <source>
        <strain evidence="2">FVVF132</strain>
    </source>
</reference>
<dbReference type="AlphaFoldDB" id="A0A0Q3LW60"/>
<comment type="caution">
    <text evidence="2">The sequence shown here is derived from an EMBL/GenBank/DDBJ whole genome shotgun (WGS) entry which is preliminary data.</text>
</comment>
<keyword evidence="3" id="KW-1185">Reference proteome</keyword>
<dbReference type="Proteomes" id="UP000051836">
    <property type="component" value="Unassembled WGS sequence"/>
</dbReference>
<evidence type="ECO:0000256" key="1">
    <source>
        <dbReference type="SAM" id="MobiDB-lite"/>
    </source>
</evidence>
<sequence length="73" mass="7913">MAAPPPAGRLYKSPVAPDRHPGGTACRLATAPSDRCTELIGCEGNKTNTVSTEELKMCEDVFIKMHEHQISVF</sequence>